<dbReference type="EMBL" id="BMAV01022381">
    <property type="protein sequence ID" value="GFY77233.1"/>
    <property type="molecule type" value="Genomic_DNA"/>
</dbReference>
<evidence type="ECO:0000313" key="2">
    <source>
        <dbReference type="Proteomes" id="UP000886998"/>
    </source>
</evidence>
<comment type="caution">
    <text evidence="1">The sequence shown here is derived from an EMBL/GenBank/DDBJ whole genome shotgun (WGS) entry which is preliminary data.</text>
</comment>
<protein>
    <submittedName>
        <fullName evidence="1">Uncharacterized protein</fullName>
    </submittedName>
</protein>
<evidence type="ECO:0000313" key="1">
    <source>
        <dbReference type="EMBL" id="GFY77233.1"/>
    </source>
</evidence>
<name>A0A8X6YUH6_9ARAC</name>
<proteinExistence type="predicted"/>
<organism evidence="1 2">
    <name type="scientific">Trichonephila inaurata madagascariensis</name>
    <dbReference type="NCBI Taxonomy" id="2747483"/>
    <lineage>
        <taxon>Eukaryota</taxon>
        <taxon>Metazoa</taxon>
        <taxon>Ecdysozoa</taxon>
        <taxon>Arthropoda</taxon>
        <taxon>Chelicerata</taxon>
        <taxon>Arachnida</taxon>
        <taxon>Araneae</taxon>
        <taxon>Araneomorphae</taxon>
        <taxon>Entelegynae</taxon>
        <taxon>Araneoidea</taxon>
        <taxon>Nephilidae</taxon>
        <taxon>Trichonephila</taxon>
        <taxon>Trichonephila inaurata</taxon>
    </lineage>
</organism>
<accession>A0A8X6YUH6</accession>
<reference evidence="1" key="1">
    <citation type="submission" date="2020-08" db="EMBL/GenBank/DDBJ databases">
        <title>Multicomponent nature underlies the extraordinary mechanical properties of spider dragline silk.</title>
        <authorList>
            <person name="Kono N."/>
            <person name="Nakamura H."/>
            <person name="Mori M."/>
            <person name="Yoshida Y."/>
            <person name="Ohtoshi R."/>
            <person name="Malay A.D."/>
            <person name="Moran D.A.P."/>
            <person name="Tomita M."/>
            <person name="Numata K."/>
            <person name="Arakawa K."/>
        </authorList>
    </citation>
    <scope>NUCLEOTIDE SEQUENCE</scope>
</reference>
<keyword evidence="2" id="KW-1185">Reference proteome</keyword>
<sequence length="86" mass="9928">MSHFPLKRKEKTSHVIAFVCCFGFCFEDCLWEITSFQESRAVMKEAFIHQWCGLVKSGEKRFFAFQPLTPSSNEADLITSEWAAKS</sequence>
<gene>
    <name evidence="1" type="ORF">TNIN_283781</name>
</gene>
<dbReference type="AlphaFoldDB" id="A0A8X6YUH6"/>
<dbReference type="Proteomes" id="UP000886998">
    <property type="component" value="Unassembled WGS sequence"/>
</dbReference>